<evidence type="ECO:0000313" key="2">
    <source>
        <dbReference type="EMBL" id="MEC3860241.1"/>
    </source>
</evidence>
<feature type="transmembrane region" description="Helical" evidence="1">
    <location>
        <begin position="17"/>
        <end position="35"/>
    </location>
</feature>
<evidence type="ECO:0008006" key="4">
    <source>
        <dbReference type="Google" id="ProtNLM"/>
    </source>
</evidence>
<dbReference type="Proteomes" id="UP001348149">
    <property type="component" value="Unassembled WGS sequence"/>
</dbReference>
<gene>
    <name evidence="2" type="ORF">VK792_03010</name>
</gene>
<keyword evidence="3" id="KW-1185">Reference proteome</keyword>
<comment type="caution">
    <text evidence="2">The sequence shown here is derived from an EMBL/GenBank/DDBJ whole genome shotgun (WGS) entry which is preliminary data.</text>
</comment>
<sequence length="155" mass="17032">MSEEVLAVVKASQPRRVFGVTMMGGLGVLLLYLALFTLPEFHWRLFLLAVAVGALYMAVAMWRATESFLELTATELRDIDGTVVARVDDIDVVERGAFAMKPSNGFVIKTRTAQPRVWRPGLWWRLGKRIAIGGVTPGAQSKVMADTLALLIASK</sequence>
<organism evidence="2 3">
    <name type="scientific">Mesobacterium hydrothermale</name>
    <dbReference type="NCBI Taxonomy" id="3111907"/>
    <lineage>
        <taxon>Bacteria</taxon>
        <taxon>Pseudomonadati</taxon>
        <taxon>Pseudomonadota</taxon>
        <taxon>Alphaproteobacteria</taxon>
        <taxon>Rhodobacterales</taxon>
        <taxon>Roseobacteraceae</taxon>
        <taxon>Mesobacterium</taxon>
    </lineage>
</organism>
<keyword evidence="1" id="KW-0812">Transmembrane</keyword>
<name>A0ABU6HE18_9RHOB</name>
<dbReference type="RefSeq" id="WP_326295868.1">
    <property type="nucleotide sequence ID" value="NZ_JAYLLH010000003.1"/>
</dbReference>
<accession>A0ABU6HE18</accession>
<feature type="transmembrane region" description="Helical" evidence="1">
    <location>
        <begin position="41"/>
        <end position="62"/>
    </location>
</feature>
<keyword evidence="1" id="KW-1133">Transmembrane helix</keyword>
<proteinExistence type="predicted"/>
<reference evidence="2 3" key="1">
    <citation type="submission" date="2024-01" db="EMBL/GenBank/DDBJ databases">
        <title>Mesobacterium rodlantinim sp. nov., isolated from shallow sea hydrothermal systems off Kueishantao Island.</title>
        <authorList>
            <person name="Su Z."/>
            <person name="Tang K."/>
        </authorList>
    </citation>
    <scope>NUCLEOTIDE SEQUENCE [LARGE SCALE GENOMIC DNA]</scope>
    <source>
        <strain evidence="2 3">TK19101</strain>
    </source>
</reference>
<dbReference type="EMBL" id="JAYLLH010000003">
    <property type="protein sequence ID" value="MEC3860241.1"/>
    <property type="molecule type" value="Genomic_DNA"/>
</dbReference>
<keyword evidence="1" id="KW-0472">Membrane</keyword>
<evidence type="ECO:0000313" key="3">
    <source>
        <dbReference type="Proteomes" id="UP001348149"/>
    </source>
</evidence>
<evidence type="ECO:0000256" key="1">
    <source>
        <dbReference type="SAM" id="Phobius"/>
    </source>
</evidence>
<protein>
    <recommendedName>
        <fullName evidence="4">PH domain-containing protein</fullName>
    </recommendedName>
</protein>